<comment type="caution">
    <text evidence="2">The sequence shown here is derived from an EMBL/GenBank/DDBJ whole genome shotgun (WGS) entry which is preliminary data.</text>
</comment>
<dbReference type="PANTHER" id="PTHR22642">
    <property type="entry name" value="IMIDAZOLONEPROPIONASE"/>
    <property type="match status" value="1"/>
</dbReference>
<dbReference type="CDD" id="cd01300">
    <property type="entry name" value="YtcJ_like"/>
    <property type="match status" value="1"/>
</dbReference>
<organism evidence="2 3">
    <name type="scientific">Salipaludibacillus agaradhaerens</name>
    <name type="common">Bacillus agaradhaerens</name>
    <dbReference type="NCBI Taxonomy" id="76935"/>
    <lineage>
        <taxon>Bacteria</taxon>
        <taxon>Bacillati</taxon>
        <taxon>Bacillota</taxon>
        <taxon>Bacilli</taxon>
        <taxon>Bacillales</taxon>
        <taxon>Bacillaceae</taxon>
    </lineage>
</organism>
<dbReference type="RefSeq" id="WP_257820285.1">
    <property type="nucleotide sequence ID" value="NZ_JABXYM010000001.1"/>
</dbReference>
<dbReference type="SUPFAM" id="SSF51338">
    <property type="entry name" value="Composite domain of metallo-dependent hydrolases"/>
    <property type="match status" value="1"/>
</dbReference>
<evidence type="ECO:0000313" key="2">
    <source>
        <dbReference type="EMBL" id="MCR6095517.1"/>
    </source>
</evidence>
<gene>
    <name evidence="2" type="ORF">HXA33_03085</name>
</gene>
<proteinExistence type="predicted"/>
<evidence type="ECO:0000259" key="1">
    <source>
        <dbReference type="Pfam" id="PF07969"/>
    </source>
</evidence>
<dbReference type="AlphaFoldDB" id="A0A9Q4B002"/>
<dbReference type="InterPro" id="IPR011059">
    <property type="entry name" value="Metal-dep_hydrolase_composite"/>
</dbReference>
<dbReference type="InterPro" id="IPR013108">
    <property type="entry name" value="Amidohydro_3"/>
</dbReference>
<dbReference type="EMBL" id="JABXYM010000001">
    <property type="protein sequence ID" value="MCR6095517.1"/>
    <property type="molecule type" value="Genomic_DNA"/>
</dbReference>
<dbReference type="SUPFAM" id="SSF51556">
    <property type="entry name" value="Metallo-dependent hydrolases"/>
    <property type="match status" value="1"/>
</dbReference>
<protein>
    <submittedName>
        <fullName evidence="2">Amidohydrolase</fullName>
    </submittedName>
</protein>
<dbReference type="Gene3D" id="2.30.40.10">
    <property type="entry name" value="Urease, subunit C, domain 1"/>
    <property type="match status" value="1"/>
</dbReference>
<reference evidence="2" key="1">
    <citation type="submission" date="2020-06" db="EMBL/GenBank/DDBJ databases">
        <title>Insight into the genomes of haloalkaliphilic bacilli from Kenyan soda lakes.</title>
        <authorList>
            <person name="Mwirichia R."/>
            <person name="Villamizar G.C."/>
            <person name="Poehlein A."/>
            <person name="Mugweru J."/>
            <person name="Kipnyargis A."/>
            <person name="Kiplimo D."/>
            <person name="Orwa P."/>
            <person name="Daniel R."/>
        </authorList>
    </citation>
    <scope>NUCLEOTIDE SEQUENCE</scope>
    <source>
        <strain evidence="2">B1096_S55</strain>
    </source>
</reference>
<dbReference type="InterPro" id="IPR033932">
    <property type="entry name" value="YtcJ-like"/>
</dbReference>
<keyword evidence="3" id="KW-1185">Reference proteome</keyword>
<dbReference type="Gene3D" id="3.10.310.70">
    <property type="match status" value="1"/>
</dbReference>
<dbReference type="Gene3D" id="3.20.20.140">
    <property type="entry name" value="Metal-dependent hydrolases"/>
    <property type="match status" value="1"/>
</dbReference>
<feature type="domain" description="Amidohydrolase 3" evidence="1">
    <location>
        <begin position="49"/>
        <end position="526"/>
    </location>
</feature>
<sequence length="532" mass="59068">MGTLWYGGRIRTLCSEEDVQEAVFVEEGHIVSVGRLADLKLKHEGTISEEINLQGAVMYPGFVDSHLHMIGHGEKLLKLDVSDVTSITRLSGILKKAIKELPPGQWLVAEGFNENLYDQQLVPDKYVLDSVSLHHPIIVSRVCRHASVINTYALQLAGIDKHTPEPAGGIIVRDEHGAPTGYLHDQAQELVKKYLPEQDFTYVEKALSTAVNDLLKKGYTGGHSEDLNYYGDAEATLKAFYNVIDGIHCKFRTNLLIHHEVASGILSNYHQTDHPYVELGAVKIFADGALGGRTALLSKPYDDDPSTCGVGIHTKAELEELIKEARAFFRPVAIHVIGDKALEMAIEAIEAYPPEVGQRDRLIHLQVTREDLIARLQQLPVVLDIQPRFVASDFPWVEKRLGKKRLETSFAWKTLIDKGLMCAGGSDAPIEPIDPMLGIHAAVTRRKPEEEHAGYNPHEKLSLYEALTLFTTGSAKAIGKENVYGKIAKGYKPDFTILTEDLFDLSPDEWLNVKVAKTVVDNTIMYALNQKS</sequence>
<dbReference type="InterPro" id="IPR032466">
    <property type="entry name" value="Metal_Hydrolase"/>
</dbReference>
<name>A0A9Q4B002_SALAG</name>
<dbReference type="Pfam" id="PF07969">
    <property type="entry name" value="Amidohydro_3"/>
    <property type="match status" value="1"/>
</dbReference>
<evidence type="ECO:0000313" key="3">
    <source>
        <dbReference type="Proteomes" id="UP001057753"/>
    </source>
</evidence>
<dbReference type="PANTHER" id="PTHR22642:SF2">
    <property type="entry name" value="PROTEIN LONG AFTER FAR-RED 3"/>
    <property type="match status" value="1"/>
</dbReference>
<dbReference type="GO" id="GO:0016810">
    <property type="term" value="F:hydrolase activity, acting on carbon-nitrogen (but not peptide) bonds"/>
    <property type="evidence" value="ECO:0007669"/>
    <property type="project" value="InterPro"/>
</dbReference>
<dbReference type="Proteomes" id="UP001057753">
    <property type="component" value="Unassembled WGS sequence"/>
</dbReference>
<accession>A0A9Q4B002</accession>